<dbReference type="GO" id="GO:0005665">
    <property type="term" value="C:RNA polymerase II, core complex"/>
    <property type="evidence" value="ECO:0007669"/>
    <property type="project" value="TreeGrafter"/>
</dbReference>
<dbReference type="GO" id="GO:0003899">
    <property type="term" value="F:DNA-directed RNA polymerase activity"/>
    <property type="evidence" value="ECO:0007669"/>
    <property type="project" value="InterPro"/>
</dbReference>
<dbReference type="GO" id="GO:0003677">
    <property type="term" value="F:DNA binding"/>
    <property type="evidence" value="ECO:0007669"/>
    <property type="project" value="InterPro"/>
</dbReference>
<feature type="compositionally biased region" description="Polar residues" evidence="3">
    <location>
        <begin position="120"/>
        <end position="130"/>
    </location>
</feature>
<evidence type="ECO:0000313" key="4">
    <source>
        <dbReference type="EMBL" id="QHU30997.1"/>
    </source>
</evidence>
<dbReference type="Pfam" id="PF01192">
    <property type="entry name" value="RNA_pol_Rpb6"/>
    <property type="match status" value="1"/>
</dbReference>
<dbReference type="PANTHER" id="PTHR47227:SF5">
    <property type="entry name" value="DNA-DIRECTED RNA POLYMERASES I, II, AND III SUBUNIT RPABC2"/>
    <property type="match status" value="1"/>
</dbReference>
<dbReference type="GO" id="GO:0005666">
    <property type="term" value="C:RNA polymerase III complex"/>
    <property type="evidence" value="ECO:0007669"/>
    <property type="project" value="TreeGrafter"/>
</dbReference>
<accession>A0A6C0LKE9</accession>
<sequence>MSDYEESVGDDDTVSVNEEELNESTFVASKKPLINKKTIVPTIDNYNDGDGDGDGDEDEDEDIDEEEDDEDDDEIIDDDEQDYDTVPNDGFKKGGAKAAGDESDYEEQLDPDELDPENITKMSSGTFNKKSATEADVSMDEDSDDDEDENYNENYLQKFDSEIAKNYVNEYHPECYHHNYDEIAKSSIVLRNEHNIIIDPLHKTIPYLTKYEKARVLGQRAKQIEYGSKPYVKVPENVIEPHIIAELELKHKKLPFIIKRPLPNGSCEYWKLSDLEMIAF</sequence>
<proteinExistence type="predicted"/>
<evidence type="ECO:0000256" key="3">
    <source>
        <dbReference type="SAM" id="MobiDB-lite"/>
    </source>
</evidence>
<name>A0A6C0LKE9_9ZZZZ</name>
<dbReference type="InterPro" id="IPR020708">
    <property type="entry name" value="DNA-dir_RNA_polK_14-18kDa_CS"/>
</dbReference>
<dbReference type="InterPro" id="IPR006110">
    <property type="entry name" value="Pol_omega/Rpo6/RPB6"/>
</dbReference>
<feature type="compositionally biased region" description="Acidic residues" evidence="3">
    <location>
        <begin position="101"/>
        <end position="116"/>
    </location>
</feature>
<dbReference type="Gene3D" id="3.90.940.10">
    <property type="match status" value="1"/>
</dbReference>
<reference evidence="4" key="1">
    <citation type="journal article" date="2020" name="Nature">
        <title>Giant virus diversity and host interactions through global metagenomics.</title>
        <authorList>
            <person name="Schulz F."/>
            <person name="Roux S."/>
            <person name="Paez-Espino D."/>
            <person name="Jungbluth S."/>
            <person name="Walsh D.A."/>
            <person name="Denef V.J."/>
            <person name="McMahon K.D."/>
            <person name="Konstantinidis K.T."/>
            <person name="Eloe-Fadrosh E.A."/>
            <person name="Kyrpides N.C."/>
            <person name="Woyke T."/>
        </authorList>
    </citation>
    <scope>NUCLEOTIDE SEQUENCE</scope>
    <source>
        <strain evidence="4">GVMAG-M-3300027892-73</strain>
    </source>
</reference>
<dbReference type="GO" id="GO:0005736">
    <property type="term" value="C:RNA polymerase I complex"/>
    <property type="evidence" value="ECO:0007669"/>
    <property type="project" value="TreeGrafter"/>
</dbReference>
<dbReference type="AlphaFoldDB" id="A0A6C0LKE9"/>
<dbReference type="EMBL" id="MN740522">
    <property type="protein sequence ID" value="QHU30997.1"/>
    <property type="molecule type" value="Genomic_DNA"/>
</dbReference>
<organism evidence="4">
    <name type="scientific">viral metagenome</name>
    <dbReference type="NCBI Taxonomy" id="1070528"/>
    <lineage>
        <taxon>unclassified sequences</taxon>
        <taxon>metagenomes</taxon>
        <taxon>organismal metagenomes</taxon>
    </lineage>
</organism>
<dbReference type="PANTHER" id="PTHR47227">
    <property type="entry name" value="DNA-DIRECTED RNA POLYMERASE SUBUNIT K"/>
    <property type="match status" value="1"/>
</dbReference>
<evidence type="ECO:0000256" key="1">
    <source>
        <dbReference type="ARBA" id="ARBA00022478"/>
    </source>
</evidence>
<feature type="compositionally biased region" description="Acidic residues" evidence="3">
    <location>
        <begin position="137"/>
        <end position="150"/>
    </location>
</feature>
<dbReference type="PROSITE" id="PS01111">
    <property type="entry name" value="RNA_POL_K_14KD"/>
    <property type="match status" value="1"/>
</dbReference>
<feature type="compositionally biased region" description="Acidic residues" evidence="3">
    <location>
        <begin position="1"/>
        <end position="22"/>
    </location>
</feature>
<feature type="region of interest" description="Disordered" evidence="3">
    <location>
        <begin position="1"/>
        <end position="150"/>
    </location>
</feature>
<feature type="compositionally biased region" description="Acidic residues" evidence="3">
    <location>
        <begin position="47"/>
        <end position="83"/>
    </location>
</feature>
<keyword evidence="1" id="KW-0240">DNA-directed RNA polymerase</keyword>
<dbReference type="GO" id="GO:0006360">
    <property type="term" value="P:transcription by RNA polymerase I"/>
    <property type="evidence" value="ECO:0007669"/>
    <property type="project" value="TreeGrafter"/>
</dbReference>
<dbReference type="GO" id="GO:0006366">
    <property type="term" value="P:transcription by RNA polymerase II"/>
    <property type="evidence" value="ECO:0007669"/>
    <property type="project" value="TreeGrafter"/>
</dbReference>
<evidence type="ECO:0008006" key="5">
    <source>
        <dbReference type="Google" id="ProtNLM"/>
    </source>
</evidence>
<dbReference type="SUPFAM" id="SSF63562">
    <property type="entry name" value="RPB6/omega subunit-like"/>
    <property type="match status" value="1"/>
</dbReference>
<dbReference type="InterPro" id="IPR036161">
    <property type="entry name" value="RPB6/omega-like_sf"/>
</dbReference>
<dbReference type="GO" id="GO:0042797">
    <property type="term" value="P:tRNA transcription by RNA polymerase III"/>
    <property type="evidence" value="ECO:0007669"/>
    <property type="project" value="TreeGrafter"/>
</dbReference>
<evidence type="ECO:0000256" key="2">
    <source>
        <dbReference type="ARBA" id="ARBA00023163"/>
    </source>
</evidence>
<keyword evidence="2" id="KW-0804">Transcription</keyword>
<protein>
    <recommendedName>
        <fullName evidence="5">DNA-directed RNA polymerase</fullName>
    </recommendedName>
</protein>